<dbReference type="PROSITE" id="PS50234">
    <property type="entry name" value="VWFA"/>
    <property type="match status" value="1"/>
</dbReference>
<evidence type="ECO:0000313" key="5">
    <source>
        <dbReference type="Proteomes" id="UP000004946"/>
    </source>
</evidence>
<dbReference type="AlphaFoldDB" id="E6K0D5"/>
<dbReference type="PATRIC" id="fig|864564.6.peg.500"/>
<accession>E6K0D5</accession>
<sequence length="416" mass="45506">MSTGFSLRWPLLAFLSAIGLLLLVVFVRLWAAHKYPHRPVTDMTRLRAQEDSQEDAQEEAQEKTQGETPTSTKTGSPSNTQSAIGRVKRQNRIDAYSWTVSDDLKPEKASARFHLYQTLTRWAGIALIVLGILVSFLMGRPSRIDKEANTGSQRDIVLCLDVSGSTLAYDRQIIAAYLTLVDQLQGERIGLSIFDSTSKTVFPLTDDYTVVKSQLENAFRILKKVSSADFNKMSDAEYKKIQDWLEGTKNIANTSSLIGDGLVSCALQLPQFSVNANGTPGKASAAARARAARAGSIILATDNIQSGKGVYSLDEAMRLTRSSDIAVDGLYIGPASKSGSVEATSMRRLVSNGDGVYIDMNKTTDLNAVVRAIEKTNSGLSQTSKQTDLVDSPGLWVALLMLILFIYLALARRLRR</sequence>
<proteinExistence type="predicted"/>
<reference evidence="4 5" key="1">
    <citation type="submission" date="2010-12" db="EMBL/GenBank/DDBJ databases">
        <authorList>
            <person name="Muzny D."/>
            <person name="Qin X."/>
            <person name="Buhay C."/>
            <person name="Dugan-Rocha S."/>
            <person name="Ding Y."/>
            <person name="Chen G."/>
            <person name="Hawes A."/>
            <person name="Holder M."/>
            <person name="Jhangiani S."/>
            <person name="Johnson A."/>
            <person name="Khan Z."/>
            <person name="Li Z."/>
            <person name="Liu W."/>
            <person name="Liu X."/>
            <person name="Perez L."/>
            <person name="Shen H."/>
            <person name="Wang Q."/>
            <person name="Watt J."/>
            <person name="Xi L."/>
            <person name="Xin Y."/>
            <person name="Zhou J."/>
            <person name="Deng J."/>
            <person name="Jiang H."/>
            <person name="Liu Y."/>
            <person name="Qu J."/>
            <person name="Song X.-Z."/>
            <person name="Zhang L."/>
            <person name="Villasana D."/>
            <person name="Johnson A."/>
            <person name="Liu J."/>
            <person name="Liyanage D."/>
            <person name="Lorensuhewa L."/>
            <person name="Robinson T."/>
            <person name="Song A."/>
            <person name="Song B.-B."/>
            <person name="Dinh H."/>
            <person name="Thornton R."/>
            <person name="Coyle M."/>
            <person name="Francisco L."/>
            <person name="Jackson L."/>
            <person name="Javaid M."/>
            <person name="Korchina V."/>
            <person name="Kovar C."/>
            <person name="Mata R."/>
            <person name="Mathew T."/>
            <person name="Ngo R."/>
            <person name="Nguyen L."/>
            <person name="Nguyen N."/>
            <person name="Okwuonu G."/>
            <person name="Ongeri F."/>
            <person name="Pham C."/>
            <person name="Simmons D."/>
            <person name="Wilczek-Boney K."/>
            <person name="Hale W."/>
            <person name="Jakkamsetti A."/>
            <person name="Pham P."/>
            <person name="Ruth R."/>
            <person name="San Lucas F."/>
            <person name="Warren J."/>
            <person name="Zhang J."/>
            <person name="Zhao Z."/>
            <person name="Zhou C."/>
            <person name="Zhu D."/>
            <person name="Lee S."/>
            <person name="Bess C."/>
            <person name="Blankenburg K."/>
            <person name="Forbes L."/>
            <person name="Fu Q."/>
            <person name="Gubbala S."/>
            <person name="Hirani K."/>
            <person name="Jayaseelan J.C."/>
            <person name="Lara F."/>
            <person name="Munidasa M."/>
            <person name="Palculict T."/>
            <person name="Patil S."/>
            <person name="Pu L.-L."/>
            <person name="Saada N."/>
            <person name="Tang L."/>
            <person name="Weissenberger G."/>
            <person name="Zhu Y."/>
            <person name="Hemphill L."/>
            <person name="Shang Y."/>
            <person name="Youmans B."/>
            <person name="Ayvaz T."/>
            <person name="Ross M."/>
            <person name="Santibanez J."/>
            <person name="Aqrawi P."/>
            <person name="Gross S."/>
            <person name="Joshi V."/>
            <person name="Fowler G."/>
            <person name="Nazareth L."/>
            <person name="Reid J."/>
            <person name="Worley K."/>
            <person name="Petrosino J."/>
            <person name="Highlander S."/>
            <person name="Gibbs R."/>
        </authorList>
    </citation>
    <scope>NUCLEOTIDE SEQUENCE [LARGE SCALE GENOMIC DNA]</scope>
    <source>
        <strain evidence="4 5">DSM 10105</strain>
    </source>
</reference>
<keyword evidence="2" id="KW-0472">Membrane</keyword>
<dbReference type="KEGG" id="pdo:PSDT_0455"/>
<evidence type="ECO:0000313" key="4">
    <source>
        <dbReference type="EMBL" id="EFT84208.1"/>
    </source>
</evidence>
<organism evidence="4 5">
    <name type="scientific">Parascardovia denticolens DSM 10105 = JCM 12538</name>
    <dbReference type="NCBI Taxonomy" id="864564"/>
    <lineage>
        <taxon>Bacteria</taxon>
        <taxon>Bacillati</taxon>
        <taxon>Actinomycetota</taxon>
        <taxon>Actinomycetes</taxon>
        <taxon>Bifidobacteriales</taxon>
        <taxon>Bifidobacteriaceae</taxon>
        <taxon>Parascardovia</taxon>
    </lineage>
</organism>
<evidence type="ECO:0000256" key="1">
    <source>
        <dbReference type="SAM" id="MobiDB-lite"/>
    </source>
</evidence>
<feature type="region of interest" description="Disordered" evidence="1">
    <location>
        <begin position="43"/>
        <end position="84"/>
    </location>
</feature>
<gene>
    <name evidence="4" type="ORF">HMPREF0620_1213</name>
</gene>
<feature type="transmembrane region" description="Helical" evidence="2">
    <location>
        <begin position="12"/>
        <end position="31"/>
    </location>
</feature>
<dbReference type="SUPFAM" id="SSF53300">
    <property type="entry name" value="vWA-like"/>
    <property type="match status" value="1"/>
</dbReference>
<feature type="domain" description="VWFA" evidence="3">
    <location>
        <begin position="155"/>
        <end position="380"/>
    </location>
</feature>
<protein>
    <recommendedName>
        <fullName evidence="3">VWFA domain-containing protein</fullName>
    </recommendedName>
</protein>
<dbReference type="Pfam" id="PF13519">
    <property type="entry name" value="VWA_2"/>
    <property type="match status" value="1"/>
</dbReference>
<evidence type="ECO:0000259" key="3">
    <source>
        <dbReference type="PROSITE" id="PS50234"/>
    </source>
</evidence>
<comment type="caution">
    <text evidence="4">The sequence shown here is derived from an EMBL/GenBank/DDBJ whole genome shotgun (WGS) entry which is preliminary data.</text>
</comment>
<feature type="transmembrane region" description="Helical" evidence="2">
    <location>
        <begin position="393"/>
        <end position="410"/>
    </location>
</feature>
<feature type="compositionally biased region" description="Polar residues" evidence="1">
    <location>
        <begin position="66"/>
        <end position="83"/>
    </location>
</feature>
<dbReference type="EMBL" id="AEON01000001">
    <property type="protein sequence ID" value="EFT84208.1"/>
    <property type="molecule type" value="Genomic_DNA"/>
</dbReference>
<keyword evidence="2" id="KW-1133">Transmembrane helix</keyword>
<dbReference type="Proteomes" id="UP000004946">
    <property type="component" value="Chromosome"/>
</dbReference>
<feature type="transmembrane region" description="Helical" evidence="2">
    <location>
        <begin position="122"/>
        <end position="139"/>
    </location>
</feature>
<keyword evidence="2" id="KW-0812">Transmembrane</keyword>
<name>E6K0D5_PARDN</name>
<dbReference type="eggNOG" id="COG2304">
    <property type="taxonomic scope" value="Bacteria"/>
</dbReference>
<dbReference type="InterPro" id="IPR002035">
    <property type="entry name" value="VWF_A"/>
</dbReference>
<dbReference type="RefSeq" id="WP_006290597.1">
    <property type="nucleotide sequence ID" value="NZ_AP012333.1"/>
</dbReference>
<dbReference type="HOGENOM" id="CLU_046646_1_0_11"/>
<dbReference type="InterPro" id="IPR036465">
    <property type="entry name" value="vWFA_dom_sf"/>
</dbReference>
<evidence type="ECO:0000256" key="2">
    <source>
        <dbReference type="SAM" id="Phobius"/>
    </source>
</evidence>
<keyword evidence="5" id="KW-1185">Reference proteome</keyword>
<dbReference type="Gene3D" id="3.40.50.410">
    <property type="entry name" value="von Willebrand factor, type A domain"/>
    <property type="match status" value="1"/>
</dbReference>